<name>S8A4Y2_DACHA</name>
<dbReference type="AlphaFoldDB" id="S8A4Y2"/>
<reference evidence="4 5" key="1">
    <citation type="journal article" date="2013" name="PLoS Genet.">
        <title>Genomic mechanisms accounting for the adaptation to parasitism in nematode-trapping fungi.</title>
        <authorList>
            <person name="Meerupati T."/>
            <person name="Andersson K.M."/>
            <person name="Friman E."/>
            <person name="Kumar D."/>
            <person name="Tunlid A."/>
            <person name="Ahren D."/>
        </authorList>
    </citation>
    <scope>NUCLEOTIDE SEQUENCE [LARGE SCALE GENOMIC DNA]</scope>
    <source>
        <strain evidence="4 5">CBS 200.50</strain>
    </source>
</reference>
<feature type="compositionally biased region" description="Polar residues" evidence="2">
    <location>
        <begin position="230"/>
        <end position="243"/>
    </location>
</feature>
<protein>
    <recommendedName>
        <fullName evidence="3">Replication protein A OB domain-containing protein</fullName>
    </recommendedName>
</protein>
<reference evidence="5" key="2">
    <citation type="submission" date="2013-04" db="EMBL/GenBank/DDBJ databases">
        <title>Genomic mechanisms accounting for the adaptation to parasitism in nematode-trapping fungi.</title>
        <authorList>
            <person name="Ahren D.G."/>
        </authorList>
    </citation>
    <scope>NUCLEOTIDE SEQUENCE [LARGE SCALE GENOMIC DNA]</scope>
    <source>
        <strain evidence="5">CBS 200.50</strain>
    </source>
</reference>
<comment type="caution">
    <text evidence="4">The sequence shown here is derived from an EMBL/GenBank/DDBJ whole genome shotgun (WGS) entry which is preliminary data.</text>
</comment>
<dbReference type="EMBL" id="AQGS01000579">
    <property type="protein sequence ID" value="EPS38090.1"/>
    <property type="molecule type" value="Genomic_DNA"/>
</dbReference>
<dbReference type="Pfam" id="PF16900">
    <property type="entry name" value="REPA_OB_2"/>
    <property type="match status" value="1"/>
</dbReference>
<dbReference type="OMA" id="IGVKRDM"/>
<feature type="compositionally biased region" description="Polar residues" evidence="2">
    <location>
        <begin position="409"/>
        <end position="427"/>
    </location>
</feature>
<feature type="region of interest" description="Disordered" evidence="2">
    <location>
        <begin position="342"/>
        <end position="427"/>
    </location>
</feature>
<dbReference type="HOGENOM" id="CLU_483084_0_0_1"/>
<keyword evidence="5" id="KW-1185">Reference proteome</keyword>
<feature type="compositionally biased region" description="Polar residues" evidence="2">
    <location>
        <begin position="155"/>
        <end position="171"/>
    </location>
</feature>
<organism evidence="4 5">
    <name type="scientific">Dactylellina haptotyla (strain CBS 200.50)</name>
    <name type="common">Nematode-trapping fungus</name>
    <name type="synonym">Monacrosporium haptotylum</name>
    <dbReference type="NCBI Taxonomy" id="1284197"/>
    <lineage>
        <taxon>Eukaryota</taxon>
        <taxon>Fungi</taxon>
        <taxon>Dikarya</taxon>
        <taxon>Ascomycota</taxon>
        <taxon>Pezizomycotina</taxon>
        <taxon>Orbiliomycetes</taxon>
        <taxon>Orbiliales</taxon>
        <taxon>Orbiliaceae</taxon>
        <taxon>Dactylellina</taxon>
    </lineage>
</organism>
<evidence type="ECO:0000256" key="2">
    <source>
        <dbReference type="SAM" id="MobiDB-lite"/>
    </source>
</evidence>
<dbReference type="InterPro" id="IPR012340">
    <property type="entry name" value="NA-bd_OB-fold"/>
</dbReference>
<evidence type="ECO:0000313" key="5">
    <source>
        <dbReference type="Proteomes" id="UP000015100"/>
    </source>
</evidence>
<evidence type="ECO:0000259" key="3">
    <source>
        <dbReference type="Pfam" id="PF16900"/>
    </source>
</evidence>
<proteinExistence type="predicted"/>
<dbReference type="Proteomes" id="UP000015100">
    <property type="component" value="Unassembled WGS sequence"/>
</dbReference>
<gene>
    <name evidence="4" type="ORF">H072_8176</name>
</gene>
<feature type="domain" description="Replication protein A OB" evidence="3">
    <location>
        <begin position="438"/>
        <end position="520"/>
    </location>
</feature>
<feature type="region of interest" description="Disordered" evidence="2">
    <location>
        <begin position="230"/>
        <end position="252"/>
    </location>
</feature>
<dbReference type="InterPro" id="IPR031657">
    <property type="entry name" value="REPA_OB_2"/>
</dbReference>
<evidence type="ECO:0000313" key="4">
    <source>
        <dbReference type="EMBL" id="EPS38090.1"/>
    </source>
</evidence>
<dbReference type="OrthoDB" id="1918685at2759"/>
<feature type="region of interest" description="Disordered" evidence="2">
    <location>
        <begin position="147"/>
        <end position="171"/>
    </location>
</feature>
<accession>S8A4Y2</accession>
<dbReference type="GO" id="GO:0003677">
    <property type="term" value="F:DNA binding"/>
    <property type="evidence" value="ECO:0007669"/>
    <property type="project" value="UniProtKB-KW"/>
</dbReference>
<dbReference type="SUPFAM" id="SSF50249">
    <property type="entry name" value="Nucleic acid-binding proteins"/>
    <property type="match status" value="1"/>
</dbReference>
<dbReference type="Gene3D" id="2.40.50.140">
    <property type="entry name" value="Nucleic acid-binding proteins"/>
    <property type="match status" value="1"/>
</dbReference>
<sequence>MAARRRPTPHITMPPIIARVVSGQHGTHNPIREPLLRIAKVQGISMTAGPRDNLEDETVPQEGEVLYAYRLFLTDDVYMVSAVLDPVLHQLVHDKILTGPGTYIRLTDYDVRTSTKKANTRRFTRFLKVRALIVEYSPEIRFISEDVDQDGDSAMQGTEANSSRPSGSPCQYENDEVVVIKQEAASSQHQADIGLDGNRDREFDEYQLDIDDEEDLDHLLQVEHWGSQTSTDTFTATPDSYTTADERPASPDYLLDDLDDVTEDDIVQWLRASVEPKTHLGKDISTTSWKSVQKERFPEERLKSSQDMRDITTHGNSDCIPPTQNIDSRPIFHQKENVRKPGISTYCDGKPKATPARALPGITSQDFAPLPRQDRGLSPGPADTPRLPQSILAPARNTQPPMTPKKTSRQNTPLSPPISSFSTPLSPSRPIQLTKLGDLFKKPIGAKVDVLAVVARCDEQTISRSIGVKRDMHLLDPTVKNTVWLSVWVDAENFRPVVGSCVLFRGLTVHKFDGRSLNAFKELSASQWSFVEPSEDAISGVNEVKEWWRKRAVEETLRSFGDDED</sequence>
<keyword evidence="1" id="KW-0238">DNA-binding</keyword>
<evidence type="ECO:0000256" key="1">
    <source>
        <dbReference type="ARBA" id="ARBA00023125"/>
    </source>
</evidence>